<reference evidence="8" key="2">
    <citation type="journal article" date="2018" name="Nat. Commun.">
        <title>Extreme sensitivity to ultraviolet light in the fungal pathogen causing white-nose syndrome of bats.</title>
        <authorList>
            <person name="Palmer J.M."/>
            <person name="Drees K.P."/>
            <person name="Foster J.T."/>
            <person name="Lindner D.L."/>
        </authorList>
    </citation>
    <scope>NUCLEOTIDE SEQUENCE [LARGE SCALE GENOMIC DNA]</scope>
    <source>
        <strain evidence="8">UAMH 10579</strain>
    </source>
</reference>
<dbReference type="PANTHER" id="PTHR24345:SF91">
    <property type="entry name" value="SERINE_THREONINE-PROTEIN KINASE PLK4"/>
    <property type="match status" value="1"/>
</dbReference>
<evidence type="ECO:0000256" key="2">
    <source>
        <dbReference type="ARBA" id="ARBA00022679"/>
    </source>
</evidence>
<dbReference type="RefSeq" id="XP_018132679.1">
    <property type="nucleotide sequence ID" value="XM_018271829.2"/>
</dbReference>
<keyword evidence="2" id="KW-0808">Transferase</keyword>
<dbReference type="InterPro" id="IPR008271">
    <property type="entry name" value="Ser/Thr_kinase_AS"/>
</dbReference>
<proteinExistence type="predicted"/>
<dbReference type="Pfam" id="PF00069">
    <property type="entry name" value="Pkinase"/>
    <property type="match status" value="1"/>
</dbReference>
<feature type="domain" description="Protein kinase" evidence="6">
    <location>
        <begin position="18"/>
        <end position="281"/>
    </location>
</feature>
<dbReference type="GO" id="GO:0004674">
    <property type="term" value="F:protein serine/threonine kinase activity"/>
    <property type="evidence" value="ECO:0007669"/>
    <property type="project" value="UniProtKB-KW"/>
</dbReference>
<keyword evidence="1" id="KW-0723">Serine/threonine-protein kinase</keyword>
<dbReference type="InterPro" id="IPR011009">
    <property type="entry name" value="Kinase-like_dom_sf"/>
</dbReference>
<name>A0A1B8GSZ2_9PEZI</name>
<dbReference type="PROSITE" id="PS00108">
    <property type="entry name" value="PROTEIN_KINASE_ST"/>
    <property type="match status" value="1"/>
</dbReference>
<accession>A0A1B8GSZ2</accession>
<organism evidence="7 8">
    <name type="scientific">Pseudogymnoascus verrucosus</name>
    <dbReference type="NCBI Taxonomy" id="342668"/>
    <lineage>
        <taxon>Eukaryota</taxon>
        <taxon>Fungi</taxon>
        <taxon>Dikarya</taxon>
        <taxon>Ascomycota</taxon>
        <taxon>Pezizomycotina</taxon>
        <taxon>Leotiomycetes</taxon>
        <taxon>Thelebolales</taxon>
        <taxon>Thelebolaceae</taxon>
        <taxon>Pseudogymnoascus</taxon>
    </lineage>
</organism>
<reference evidence="7 8" key="1">
    <citation type="submission" date="2016-03" db="EMBL/GenBank/DDBJ databases">
        <title>Comparative genomics of Pseudogymnoascus destructans, the fungus causing white-nose syndrome of bats.</title>
        <authorList>
            <person name="Palmer J.M."/>
            <person name="Drees K.P."/>
            <person name="Foster J.T."/>
            <person name="Lindner D.L."/>
        </authorList>
    </citation>
    <scope>NUCLEOTIDE SEQUENCE [LARGE SCALE GENOMIC DNA]</scope>
    <source>
        <strain evidence="7 8">UAMH 10579</strain>
    </source>
</reference>
<evidence type="ECO:0000256" key="5">
    <source>
        <dbReference type="ARBA" id="ARBA00022840"/>
    </source>
</evidence>
<dbReference type="SUPFAM" id="SSF56112">
    <property type="entry name" value="Protein kinase-like (PK-like)"/>
    <property type="match status" value="1"/>
</dbReference>
<sequence>MDCLRDNFYDGLVLDGRFQTVSPLNHGSFGMVFLANDLLTGENVAIKCLTKKSAAQDVQSSFAIDEKSEELACHNILGDHKNTVNLIHSFETDNHVYLVLEFCSNGDLYEAIRTGCGPLETEHVRDFMIQLIDAVEYIHSKGMYHRDIKPENIFLMKDGSMKLGDFGLATKDTWSYETTVGSDRYMAPEQYDSAGAGYSPAQADIWAIGIILLNILFSRNPFTTPTEADPLFLDFSRDNQALFDVFADMSQDTFEVILNCMSLDPKKRSLQGARDAIDRVVSFTVSDELEDDYHTISRKPIASANREPLRTPTIKTPQIELSSAFPWAKALHASPPQPIRQLSIIPDTESYTEDLFPKSEESAKDWFSIGAQTSSMASAMNSSVGGSVFSLANSRPMMKRFPYLAPISGSLPINVTKQKAMSSVFGKKEMVSKSWSDMYDEEFEEEEQDHQFSRQAQNARTFSHDEIKLEEDETAAQFSDDEEELVLSTKSSSDINIKPTVNEVESDQENISDIDGDNVNDGFFFQNSSPAKNSAELYSPPCKRKSNPMDKWAALGARRRAYTGHSADKSPEIWRGKRSVGMASSATTASSGFGALGVLDYKPAATGNAHKAKDASWLRKDTHHHTPIFSRTTAVYHNRTPAREQENVDYTAKEVYRKDNLGDLEWVGGWGDSVAGLQL</sequence>
<dbReference type="Gene3D" id="1.10.510.10">
    <property type="entry name" value="Transferase(Phosphotransferase) domain 1"/>
    <property type="match status" value="1"/>
</dbReference>
<keyword evidence="8" id="KW-1185">Reference proteome</keyword>
<evidence type="ECO:0000313" key="8">
    <source>
        <dbReference type="Proteomes" id="UP000091956"/>
    </source>
</evidence>
<evidence type="ECO:0000256" key="3">
    <source>
        <dbReference type="ARBA" id="ARBA00022741"/>
    </source>
</evidence>
<dbReference type="EMBL" id="KV460214">
    <property type="protein sequence ID" value="OBT98946.1"/>
    <property type="molecule type" value="Genomic_DNA"/>
</dbReference>
<protein>
    <recommendedName>
        <fullName evidence="6">Protein kinase domain-containing protein</fullName>
    </recommendedName>
</protein>
<dbReference type="Proteomes" id="UP000091956">
    <property type="component" value="Unassembled WGS sequence"/>
</dbReference>
<keyword evidence="3" id="KW-0547">Nucleotide-binding</keyword>
<dbReference type="AlphaFoldDB" id="A0A1B8GSZ2"/>
<keyword evidence="4" id="KW-0418">Kinase</keyword>
<keyword evidence="5" id="KW-0067">ATP-binding</keyword>
<dbReference type="GeneID" id="28835705"/>
<evidence type="ECO:0000256" key="4">
    <source>
        <dbReference type="ARBA" id="ARBA00022777"/>
    </source>
</evidence>
<dbReference type="SMART" id="SM00220">
    <property type="entry name" value="S_TKc"/>
    <property type="match status" value="1"/>
</dbReference>
<dbReference type="PROSITE" id="PS50011">
    <property type="entry name" value="PROTEIN_KINASE_DOM"/>
    <property type="match status" value="1"/>
</dbReference>
<dbReference type="PANTHER" id="PTHR24345">
    <property type="entry name" value="SERINE/THREONINE-PROTEIN KINASE PLK"/>
    <property type="match status" value="1"/>
</dbReference>
<dbReference type="FunFam" id="1.10.510.10:FF:000693">
    <property type="entry name" value="Serine/threonine protein kinase, putative"/>
    <property type="match status" value="1"/>
</dbReference>
<evidence type="ECO:0000313" key="7">
    <source>
        <dbReference type="EMBL" id="OBT98946.1"/>
    </source>
</evidence>
<dbReference type="GO" id="GO:0005524">
    <property type="term" value="F:ATP binding"/>
    <property type="evidence" value="ECO:0007669"/>
    <property type="project" value="UniProtKB-KW"/>
</dbReference>
<dbReference type="STRING" id="342668.A0A1B8GSZ2"/>
<gene>
    <name evidence="7" type="ORF">VE01_02319</name>
</gene>
<evidence type="ECO:0000259" key="6">
    <source>
        <dbReference type="PROSITE" id="PS50011"/>
    </source>
</evidence>
<dbReference type="InterPro" id="IPR000719">
    <property type="entry name" value="Prot_kinase_dom"/>
</dbReference>
<evidence type="ECO:0000256" key="1">
    <source>
        <dbReference type="ARBA" id="ARBA00022527"/>
    </source>
</evidence>
<dbReference type="GO" id="GO:0005634">
    <property type="term" value="C:nucleus"/>
    <property type="evidence" value="ECO:0007669"/>
    <property type="project" value="TreeGrafter"/>
</dbReference>
<dbReference type="OrthoDB" id="4062651at2759"/>